<dbReference type="AlphaFoldDB" id="A0A2I2KSJ3"/>
<dbReference type="InterPro" id="IPR036271">
    <property type="entry name" value="Tet_transcr_reg_TetR-rel_C_sf"/>
</dbReference>
<dbReference type="Gene3D" id="1.10.357.10">
    <property type="entry name" value="Tetracycline Repressor, domain 2"/>
    <property type="match status" value="1"/>
</dbReference>
<dbReference type="Pfam" id="PF14246">
    <property type="entry name" value="TetR_C_7"/>
    <property type="match status" value="1"/>
</dbReference>
<gene>
    <name evidence="6" type="ORF">FRACA_2640007</name>
</gene>
<keyword evidence="3" id="KW-0804">Transcription</keyword>
<dbReference type="Proteomes" id="UP000234331">
    <property type="component" value="Unassembled WGS sequence"/>
</dbReference>
<dbReference type="InterPro" id="IPR023772">
    <property type="entry name" value="DNA-bd_HTH_TetR-type_CS"/>
</dbReference>
<feature type="DNA-binding region" description="H-T-H motif" evidence="4">
    <location>
        <begin position="31"/>
        <end position="50"/>
    </location>
</feature>
<dbReference type="InterPro" id="IPR001647">
    <property type="entry name" value="HTH_TetR"/>
</dbReference>
<sequence>MAVRQRQVDKRRAILDAAAPIFGTLGYERASVEAIAAAAGVSKPTIYTYFGGKDGLFRESLADSAVEQNGDALAAIGRLDLTAEGWRDSLHALGLRLVTCQQDSCARFLRRHIAAESTRDPEIYRLVRATASDPILEALAGRLAMLGNAGRLRVPDPTLAARQFLALVTAEMPDLTENDTRDAAPAEVRRAVDAGVRTFVAAHTPS</sequence>
<dbReference type="OrthoDB" id="7186128at2"/>
<evidence type="ECO:0000256" key="3">
    <source>
        <dbReference type="ARBA" id="ARBA00023163"/>
    </source>
</evidence>
<dbReference type="InterPro" id="IPR039536">
    <property type="entry name" value="TetR_C_Proteobacteria"/>
</dbReference>
<evidence type="ECO:0000259" key="5">
    <source>
        <dbReference type="PROSITE" id="PS50977"/>
    </source>
</evidence>
<evidence type="ECO:0000256" key="1">
    <source>
        <dbReference type="ARBA" id="ARBA00023015"/>
    </source>
</evidence>
<dbReference type="SUPFAM" id="SSF48498">
    <property type="entry name" value="Tetracyclin repressor-like, C-terminal domain"/>
    <property type="match status" value="1"/>
</dbReference>
<feature type="domain" description="HTH tetR-type" evidence="5">
    <location>
        <begin position="8"/>
        <end position="68"/>
    </location>
</feature>
<dbReference type="PROSITE" id="PS50977">
    <property type="entry name" value="HTH_TETR_2"/>
    <property type="match status" value="1"/>
</dbReference>
<reference evidence="6 7" key="1">
    <citation type="submission" date="2017-06" db="EMBL/GenBank/DDBJ databases">
        <authorList>
            <person name="Kim H.J."/>
            <person name="Triplett B.A."/>
        </authorList>
    </citation>
    <scope>NUCLEOTIDE SEQUENCE [LARGE SCALE GENOMIC DNA]</scope>
    <source>
        <strain evidence="6">FRACA_ARgP5</strain>
    </source>
</reference>
<dbReference type="FunFam" id="1.10.10.60:FF:000141">
    <property type="entry name" value="TetR family transcriptional regulator"/>
    <property type="match status" value="1"/>
</dbReference>
<organism evidence="6 7">
    <name type="scientific">Frankia canadensis</name>
    <dbReference type="NCBI Taxonomy" id="1836972"/>
    <lineage>
        <taxon>Bacteria</taxon>
        <taxon>Bacillati</taxon>
        <taxon>Actinomycetota</taxon>
        <taxon>Actinomycetes</taxon>
        <taxon>Frankiales</taxon>
        <taxon>Frankiaceae</taxon>
        <taxon>Frankia</taxon>
    </lineage>
</organism>
<name>A0A2I2KSJ3_9ACTN</name>
<proteinExistence type="predicted"/>
<accession>A0A2I2KSJ3</accession>
<dbReference type="PRINTS" id="PR00455">
    <property type="entry name" value="HTHTETR"/>
</dbReference>
<keyword evidence="1" id="KW-0805">Transcription regulation</keyword>
<dbReference type="PANTHER" id="PTHR30055">
    <property type="entry name" value="HTH-TYPE TRANSCRIPTIONAL REGULATOR RUTR"/>
    <property type="match status" value="1"/>
</dbReference>
<keyword evidence="2 4" id="KW-0238">DNA-binding</keyword>
<evidence type="ECO:0000256" key="2">
    <source>
        <dbReference type="ARBA" id="ARBA00023125"/>
    </source>
</evidence>
<evidence type="ECO:0000256" key="4">
    <source>
        <dbReference type="PROSITE-ProRule" id="PRU00335"/>
    </source>
</evidence>
<dbReference type="PROSITE" id="PS01081">
    <property type="entry name" value="HTH_TETR_1"/>
    <property type="match status" value="1"/>
</dbReference>
<dbReference type="SUPFAM" id="SSF46689">
    <property type="entry name" value="Homeodomain-like"/>
    <property type="match status" value="1"/>
</dbReference>
<dbReference type="EMBL" id="FZMO01000184">
    <property type="protein sequence ID" value="SNQ48641.1"/>
    <property type="molecule type" value="Genomic_DNA"/>
</dbReference>
<dbReference type="GO" id="GO:0045892">
    <property type="term" value="P:negative regulation of DNA-templated transcription"/>
    <property type="evidence" value="ECO:0007669"/>
    <property type="project" value="UniProtKB-ARBA"/>
</dbReference>
<protein>
    <submittedName>
        <fullName evidence="6">Transcriptional regulator</fullName>
    </submittedName>
</protein>
<dbReference type="RefSeq" id="WP_101832277.1">
    <property type="nucleotide sequence ID" value="NZ_FZMO01000184.1"/>
</dbReference>
<dbReference type="GO" id="GO:0003700">
    <property type="term" value="F:DNA-binding transcription factor activity"/>
    <property type="evidence" value="ECO:0007669"/>
    <property type="project" value="TreeGrafter"/>
</dbReference>
<evidence type="ECO:0000313" key="7">
    <source>
        <dbReference type="Proteomes" id="UP000234331"/>
    </source>
</evidence>
<dbReference type="Pfam" id="PF00440">
    <property type="entry name" value="TetR_N"/>
    <property type="match status" value="1"/>
</dbReference>
<keyword evidence="7" id="KW-1185">Reference proteome</keyword>
<dbReference type="PANTHER" id="PTHR30055:SF146">
    <property type="entry name" value="HTH-TYPE TRANSCRIPTIONAL DUAL REGULATOR CECR"/>
    <property type="match status" value="1"/>
</dbReference>
<dbReference type="InterPro" id="IPR050109">
    <property type="entry name" value="HTH-type_TetR-like_transc_reg"/>
</dbReference>
<dbReference type="InterPro" id="IPR009057">
    <property type="entry name" value="Homeodomain-like_sf"/>
</dbReference>
<dbReference type="GO" id="GO:0000976">
    <property type="term" value="F:transcription cis-regulatory region binding"/>
    <property type="evidence" value="ECO:0007669"/>
    <property type="project" value="TreeGrafter"/>
</dbReference>
<evidence type="ECO:0000313" key="6">
    <source>
        <dbReference type="EMBL" id="SNQ48641.1"/>
    </source>
</evidence>